<keyword evidence="1" id="KW-0812">Transmembrane</keyword>
<proteinExistence type="predicted"/>
<feature type="signal peptide" evidence="2">
    <location>
        <begin position="1"/>
        <end position="23"/>
    </location>
</feature>
<feature type="chain" id="PRO_5045500329" description="Protein-glutamine gamma-glutamyltransferase-like C-terminal domain-containing protein" evidence="2">
    <location>
        <begin position="24"/>
        <end position="259"/>
    </location>
</feature>
<keyword evidence="2" id="KW-0732">Signal</keyword>
<protein>
    <recommendedName>
        <fullName evidence="3">Protein-glutamine gamma-glutamyltransferase-like C-terminal domain-containing protein</fullName>
    </recommendedName>
</protein>
<accession>A0ABX1HMN8</accession>
<keyword evidence="5" id="KW-1185">Reference proteome</keyword>
<evidence type="ECO:0000256" key="1">
    <source>
        <dbReference type="SAM" id="Phobius"/>
    </source>
</evidence>
<keyword evidence="1" id="KW-0472">Membrane</keyword>
<gene>
    <name evidence="4" type="ORF">HBN54_004136</name>
</gene>
<keyword evidence="1" id="KW-1133">Transmembrane helix</keyword>
<evidence type="ECO:0000313" key="5">
    <source>
        <dbReference type="Proteomes" id="UP000717634"/>
    </source>
</evidence>
<reference evidence="4 5" key="1">
    <citation type="submission" date="2020-03" db="EMBL/GenBank/DDBJ databases">
        <title>Genomic Encyclopedia of Type Strains, Phase IV (KMG-V): Genome sequencing to study the core and pangenomes of soil and plant-associated prokaryotes.</title>
        <authorList>
            <person name="Whitman W."/>
        </authorList>
    </citation>
    <scope>NUCLEOTIDE SEQUENCE [LARGE SCALE GENOMIC DNA]</scope>
    <source>
        <strain evidence="4 5">1B</strain>
    </source>
</reference>
<dbReference type="Pfam" id="PF13559">
    <property type="entry name" value="DUF4129"/>
    <property type="match status" value="1"/>
</dbReference>
<dbReference type="RefSeq" id="WP_168675082.1">
    <property type="nucleotide sequence ID" value="NZ_JAAVTK010000018.1"/>
</dbReference>
<comment type="caution">
    <text evidence="4">The sequence shown here is derived from an EMBL/GenBank/DDBJ whole genome shotgun (WGS) entry which is preliminary data.</text>
</comment>
<dbReference type="EMBL" id="JAAVTK010000018">
    <property type="protein sequence ID" value="NKI91516.1"/>
    <property type="molecule type" value="Genomic_DNA"/>
</dbReference>
<evidence type="ECO:0000313" key="4">
    <source>
        <dbReference type="EMBL" id="NKI91516.1"/>
    </source>
</evidence>
<feature type="domain" description="Protein-glutamine gamma-glutamyltransferase-like C-terminal" evidence="3">
    <location>
        <begin position="175"/>
        <end position="240"/>
    </location>
</feature>
<name>A0ABX1HMN8_9BACT</name>
<sequence length="259" mass="29364">MSAFSSWFRALLLVLVLAAPARAALPDAPERPAAAQLLPPDTGPAPRLRRPDAARLQELRGQREFQYLEPATRAEQSAWSLFWARVWQTIIEWLNSRSYGHFWRWVFYALFLGAGVFVVLKLLQIDFTAMLGRSPRRVPLAYDTAAENIHEVDFTTRLAEAEAAGNWRLAVRLGYLQLLKSLSDRGLINWQPDKTNHAYLAELPPTGTIRADFREITRQFEFVWYGELALSAPLYERVRAGHRAFQTLVAGGSTARRAA</sequence>
<feature type="transmembrane region" description="Helical" evidence="1">
    <location>
        <begin position="102"/>
        <end position="123"/>
    </location>
</feature>
<evidence type="ECO:0000259" key="3">
    <source>
        <dbReference type="Pfam" id="PF13559"/>
    </source>
</evidence>
<dbReference type="InterPro" id="IPR025403">
    <property type="entry name" value="TgpA-like_C"/>
</dbReference>
<organism evidence="4 5">
    <name type="scientific">Hymenobacter artigasi</name>
    <dbReference type="NCBI Taxonomy" id="2719616"/>
    <lineage>
        <taxon>Bacteria</taxon>
        <taxon>Pseudomonadati</taxon>
        <taxon>Bacteroidota</taxon>
        <taxon>Cytophagia</taxon>
        <taxon>Cytophagales</taxon>
        <taxon>Hymenobacteraceae</taxon>
        <taxon>Hymenobacter</taxon>
    </lineage>
</organism>
<dbReference type="Proteomes" id="UP000717634">
    <property type="component" value="Unassembled WGS sequence"/>
</dbReference>
<evidence type="ECO:0000256" key="2">
    <source>
        <dbReference type="SAM" id="SignalP"/>
    </source>
</evidence>